<evidence type="ECO:0000313" key="2">
    <source>
        <dbReference type="Proteomes" id="UP000233180"/>
    </source>
</evidence>
<reference evidence="1 2" key="1">
    <citation type="submission" date="2016-06" db="EMBL/GenBank/DDBJ databases">
        <title>Genome of Rhinopithecus bieti.</title>
        <authorList>
            <person name="Wu"/>
            <person name="C.-I. and Zhang"/>
            <person name="Y."/>
        </authorList>
    </citation>
    <scope>NUCLEOTIDE SEQUENCE</scope>
</reference>
<sequence length="48" mass="5934">MLIGLPIIYIWPDFYILISKNHQIFKIENNFERNSVNVENKMKYRIYN</sequence>
<dbReference type="Ensembl" id="ENSRBIT00000051680.1">
    <property type="protein sequence ID" value="ENSRBIP00000027745.1"/>
    <property type="gene ID" value="ENSRBIG00000037748.1"/>
</dbReference>
<proteinExistence type="predicted"/>
<reference evidence="1" key="2">
    <citation type="submission" date="2025-08" db="UniProtKB">
        <authorList>
            <consortium name="Ensembl"/>
        </authorList>
    </citation>
    <scope>IDENTIFICATION</scope>
</reference>
<reference evidence="1" key="3">
    <citation type="submission" date="2025-09" db="UniProtKB">
        <authorList>
            <consortium name="Ensembl"/>
        </authorList>
    </citation>
    <scope>IDENTIFICATION</scope>
</reference>
<evidence type="ECO:0000313" key="1">
    <source>
        <dbReference type="Ensembl" id="ENSRBIP00000027745.1"/>
    </source>
</evidence>
<dbReference type="GeneTree" id="ENSGT01030000240304"/>
<dbReference type="Proteomes" id="UP000233180">
    <property type="component" value="Unassembled WGS sequence"/>
</dbReference>
<name>A0A2K6LW43_RHIBE</name>
<protein>
    <submittedName>
        <fullName evidence="1">Uncharacterized protein</fullName>
    </submittedName>
</protein>
<dbReference type="AlphaFoldDB" id="A0A2K6LW43"/>
<keyword evidence="2" id="KW-1185">Reference proteome</keyword>
<accession>A0A2K6LW43</accession>
<organism evidence="1 2">
    <name type="scientific">Rhinopithecus bieti</name>
    <name type="common">Black snub-nosed monkey</name>
    <name type="synonym">Pygathrix bieti</name>
    <dbReference type="NCBI Taxonomy" id="61621"/>
    <lineage>
        <taxon>Eukaryota</taxon>
        <taxon>Metazoa</taxon>
        <taxon>Chordata</taxon>
        <taxon>Craniata</taxon>
        <taxon>Vertebrata</taxon>
        <taxon>Euteleostomi</taxon>
        <taxon>Mammalia</taxon>
        <taxon>Eutheria</taxon>
        <taxon>Euarchontoglires</taxon>
        <taxon>Primates</taxon>
        <taxon>Haplorrhini</taxon>
        <taxon>Catarrhini</taxon>
        <taxon>Cercopithecidae</taxon>
        <taxon>Colobinae</taxon>
        <taxon>Rhinopithecus</taxon>
    </lineage>
</organism>